<dbReference type="Proteomes" id="UP001603857">
    <property type="component" value="Unassembled WGS sequence"/>
</dbReference>
<evidence type="ECO:0000313" key="3">
    <source>
        <dbReference type="EMBL" id="KAL2331376.1"/>
    </source>
</evidence>
<evidence type="ECO:0000256" key="1">
    <source>
        <dbReference type="SAM" id="MobiDB-lite"/>
    </source>
</evidence>
<evidence type="ECO:0000313" key="4">
    <source>
        <dbReference type="Proteomes" id="UP001603857"/>
    </source>
</evidence>
<name>A0ABD1M6J3_9FABA</name>
<comment type="caution">
    <text evidence="3">The sequence shown here is derived from an EMBL/GenBank/DDBJ whole genome shotgun (WGS) entry which is preliminary data.</text>
</comment>
<dbReference type="EMBL" id="JBGMDY010000006">
    <property type="protein sequence ID" value="KAL2331376.1"/>
    <property type="molecule type" value="Genomic_DNA"/>
</dbReference>
<evidence type="ECO:0000256" key="2">
    <source>
        <dbReference type="SAM" id="SignalP"/>
    </source>
</evidence>
<sequence>MASLRMMFKVLFLASMLICHGAESHPSSLSESVEKHAFVERTKTVLKEIRRRKMLLGTQYKPNRLSPGGPDPHHH</sequence>
<feature type="chain" id="PRO_5044889990" description="CLAVATA3/ESR (CLE)-related protein" evidence="2">
    <location>
        <begin position="25"/>
        <end position="75"/>
    </location>
</feature>
<gene>
    <name evidence="3" type="ORF">Fmac_018957</name>
</gene>
<dbReference type="AlphaFoldDB" id="A0ABD1M6J3"/>
<organism evidence="3 4">
    <name type="scientific">Flemingia macrophylla</name>
    <dbReference type="NCBI Taxonomy" id="520843"/>
    <lineage>
        <taxon>Eukaryota</taxon>
        <taxon>Viridiplantae</taxon>
        <taxon>Streptophyta</taxon>
        <taxon>Embryophyta</taxon>
        <taxon>Tracheophyta</taxon>
        <taxon>Spermatophyta</taxon>
        <taxon>Magnoliopsida</taxon>
        <taxon>eudicotyledons</taxon>
        <taxon>Gunneridae</taxon>
        <taxon>Pentapetalae</taxon>
        <taxon>rosids</taxon>
        <taxon>fabids</taxon>
        <taxon>Fabales</taxon>
        <taxon>Fabaceae</taxon>
        <taxon>Papilionoideae</taxon>
        <taxon>50 kb inversion clade</taxon>
        <taxon>NPAAA clade</taxon>
        <taxon>indigoferoid/millettioid clade</taxon>
        <taxon>Phaseoleae</taxon>
        <taxon>Flemingia</taxon>
    </lineage>
</organism>
<proteinExistence type="predicted"/>
<keyword evidence="4" id="KW-1185">Reference proteome</keyword>
<protein>
    <recommendedName>
        <fullName evidence="5">CLAVATA3/ESR (CLE)-related protein</fullName>
    </recommendedName>
</protein>
<feature type="signal peptide" evidence="2">
    <location>
        <begin position="1"/>
        <end position="24"/>
    </location>
</feature>
<feature type="region of interest" description="Disordered" evidence="1">
    <location>
        <begin position="56"/>
        <end position="75"/>
    </location>
</feature>
<reference evidence="3 4" key="1">
    <citation type="submission" date="2024-08" db="EMBL/GenBank/DDBJ databases">
        <title>Insights into the chromosomal genome structure of Flemingia macrophylla.</title>
        <authorList>
            <person name="Ding Y."/>
            <person name="Zhao Y."/>
            <person name="Bi W."/>
            <person name="Wu M."/>
            <person name="Zhao G."/>
            <person name="Gong Y."/>
            <person name="Li W."/>
            <person name="Zhang P."/>
        </authorList>
    </citation>
    <scope>NUCLEOTIDE SEQUENCE [LARGE SCALE GENOMIC DNA]</scope>
    <source>
        <strain evidence="3">DYQJB</strain>
        <tissue evidence="3">Leaf</tissue>
    </source>
</reference>
<keyword evidence="2" id="KW-0732">Signal</keyword>
<accession>A0ABD1M6J3</accession>
<evidence type="ECO:0008006" key="5">
    <source>
        <dbReference type="Google" id="ProtNLM"/>
    </source>
</evidence>